<dbReference type="InterPro" id="IPR036864">
    <property type="entry name" value="Zn2-C6_fun-type_DNA-bd_sf"/>
</dbReference>
<dbReference type="AlphaFoldDB" id="A0A3P3YMB5"/>
<accession>A0A3P3YMB5</accession>
<reference evidence="3 4" key="1">
    <citation type="submission" date="2018-03" db="EMBL/GenBank/DDBJ databases">
        <authorList>
            <person name="Fogelqvist J."/>
        </authorList>
    </citation>
    <scope>NUCLEOTIDE SEQUENCE [LARGE SCALE GENOMIC DNA]</scope>
</reference>
<evidence type="ECO:0000256" key="1">
    <source>
        <dbReference type="SAM" id="MobiDB-lite"/>
    </source>
</evidence>
<name>A0A3P3YMB5_PLABS</name>
<evidence type="ECO:0000313" key="4">
    <source>
        <dbReference type="Proteomes" id="UP000290189"/>
    </source>
</evidence>
<dbReference type="GO" id="GO:0008270">
    <property type="term" value="F:zinc ion binding"/>
    <property type="evidence" value="ECO:0007669"/>
    <property type="project" value="InterPro"/>
</dbReference>
<proteinExistence type="predicted"/>
<dbReference type="InterPro" id="IPR001138">
    <property type="entry name" value="Zn2Cys6_DnaBD"/>
</dbReference>
<protein>
    <recommendedName>
        <fullName evidence="2">Zn(2)-C6 fungal-type domain-containing protein</fullName>
    </recommendedName>
</protein>
<dbReference type="PROSITE" id="PS00463">
    <property type="entry name" value="ZN2_CY6_FUNGAL_1"/>
    <property type="match status" value="1"/>
</dbReference>
<feature type="region of interest" description="Disordered" evidence="1">
    <location>
        <begin position="162"/>
        <end position="192"/>
    </location>
</feature>
<feature type="compositionally biased region" description="Acidic residues" evidence="1">
    <location>
        <begin position="26"/>
        <end position="40"/>
    </location>
</feature>
<keyword evidence="3" id="KW-0496">Mitochondrion</keyword>
<dbReference type="Proteomes" id="UP000290189">
    <property type="component" value="Unassembled WGS sequence"/>
</dbReference>
<sequence length="192" mass="20980">MSTAGGTNRPSGDLDRAPPDEPWLLTDDDDDAADQDGVETDTDHTPYSSMRHTSSESSFSDLLSAHLFPPADPMLIQSAAAAASPYPPKLYTSVFDPAPAFVDVADPMPPPPALTEVQRTPTNPRYATKVACVSCAKHKLGCDKQRPCRRCRDTGKAATCVDRPHRRRRQAERRPLPYPGTVRVYARSPPPQ</sequence>
<feature type="region of interest" description="Disordered" evidence="1">
    <location>
        <begin position="1"/>
        <end position="60"/>
    </location>
</feature>
<dbReference type="GO" id="GO:0000981">
    <property type="term" value="F:DNA-binding transcription factor activity, RNA polymerase II-specific"/>
    <property type="evidence" value="ECO:0007669"/>
    <property type="project" value="InterPro"/>
</dbReference>
<dbReference type="PROSITE" id="PS50048">
    <property type="entry name" value="ZN2_CY6_FUNGAL_2"/>
    <property type="match status" value="1"/>
</dbReference>
<feature type="compositionally biased region" description="Polar residues" evidence="1">
    <location>
        <begin position="1"/>
        <end position="10"/>
    </location>
</feature>
<dbReference type="CDD" id="cd00067">
    <property type="entry name" value="GAL4"/>
    <property type="match status" value="1"/>
</dbReference>
<evidence type="ECO:0000259" key="2">
    <source>
        <dbReference type="PROSITE" id="PS50048"/>
    </source>
</evidence>
<dbReference type="EMBL" id="OVEO01000017">
    <property type="protein sequence ID" value="SPR01362.1"/>
    <property type="molecule type" value="Genomic_DNA"/>
</dbReference>
<dbReference type="SUPFAM" id="SSF57701">
    <property type="entry name" value="Zn2/Cys6 DNA-binding domain"/>
    <property type="match status" value="1"/>
</dbReference>
<evidence type="ECO:0000313" key="3">
    <source>
        <dbReference type="EMBL" id="SPR01362.1"/>
    </source>
</evidence>
<feature type="domain" description="Zn(2)-C6 fungal-type" evidence="2">
    <location>
        <begin position="131"/>
        <end position="162"/>
    </location>
</feature>
<geneLocation type="mitochondrion" evidence="3"/>
<organism evidence="3 4">
    <name type="scientific">Plasmodiophora brassicae</name>
    <name type="common">Clubroot disease agent</name>
    <dbReference type="NCBI Taxonomy" id="37360"/>
    <lineage>
        <taxon>Eukaryota</taxon>
        <taxon>Sar</taxon>
        <taxon>Rhizaria</taxon>
        <taxon>Endomyxa</taxon>
        <taxon>Phytomyxea</taxon>
        <taxon>Plasmodiophorida</taxon>
        <taxon>Plasmodiophoridae</taxon>
        <taxon>Plasmodiophora</taxon>
    </lineage>
</organism>
<dbReference type="Gene3D" id="4.10.240.10">
    <property type="entry name" value="Zn(2)-C6 fungal-type DNA-binding domain"/>
    <property type="match status" value="1"/>
</dbReference>
<gene>
    <name evidence="3" type="ORF">PLBR_LOCUS8577</name>
</gene>